<proteinExistence type="predicted"/>
<evidence type="ECO:0000313" key="2">
    <source>
        <dbReference type="Proteomes" id="UP000612009"/>
    </source>
</evidence>
<comment type="caution">
    <text evidence="1">The sequence shown here is derived from an EMBL/GenBank/DDBJ whole genome shotgun (WGS) entry which is preliminary data.</text>
</comment>
<sequence>MPDNLKRVVANFRYEDKEVEFLLRDCTVEFSSEIAKSLNFTAEHNRERKGPRKHKQ</sequence>
<organism evidence="1 2">
    <name type="scientific">Candidatus Argoarchaeum ethanivorans</name>
    <dbReference type="NCBI Taxonomy" id="2608793"/>
    <lineage>
        <taxon>Archaea</taxon>
        <taxon>Methanobacteriati</taxon>
        <taxon>Methanobacteriota</taxon>
        <taxon>Stenosarchaea group</taxon>
        <taxon>Methanomicrobia</taxon>
        <taxon>Methanosarcinales</taxon>
        <taxon>Methanosarcinales incertae sedis</taxon>
        <taxon>GOM Arc I cluster</taxon>
        <taxon>Candidatus Argoarchaeum</taxon>
    </lineage>
</organism>
<evidence type="ECO:0000313" key="1">
    <source>
        <dbReference type="EMBL" id="CAD6491994.1"/>
    </source>
</evidence>
<dbReference type="AlphaFoldDB" id="A0A811T4A6"/>
<dbReference type="EMBL" id="CAJHIR010000009">
    <property type="protein sequence ID" value="CAD6491994.1"/>
    <property type="molecule type" value="Genomic_DNA"/>
</dbReference>
<accession>A0A811T4A6</accession>
<dbReference type="Proteomes" id="UP000612009">
    <property type="component" value="Unassembled WGS sequence"/>
</dbReference>
<name>A0A811T4A6_9EURY</name>
<protein>
    <submittedName>
        <fullName evidence="1">Uncharacterized protein</fullName>
    </submittedName>
</protein>
<reference evidence="1" key="1">
    <citation type="submission" date="2020-10" db="EMBL/GenBank/DDBJ databases">
        <authorList>
            <person name="Hahn C.J."/>
            <person name="Laso-Perez R."/>
            <person name="Vulcano F."/>
            <person name="Vaziourakis K.-M."/>
            <person name="Stokke R."/>
            <person name="Steen I.H."/>
            <person name="Teske A."/>
            <person name="Boetius A."/>
            <person name="Liebeke M."/>
            <person name="Amann R."/>
            <person name="Knittel K."/>
        </authorList>
    </citation>
    <scope>NUCLEOTIDE SEQUENCE</scope>
    <source>
        <strain evidence="1">Gfbio:e3339647-f889-4370-9287-4fb5cb688e4c:AG392J18_GoMArc1</strain>
    </source>
</reference>
<gene>
    <name evidence="1" type="ORF">LAKADJCE_00219</name>
</gene>